<dbReference type="Gene3D" id="3.40.50.300">
    <property type="entry name" value="P-loop containing nucleotide triphosphate hydrolases"/>
    <property type="match status" value="1"/>
</dbReference>
<dbReference type="InterPro" id="IPR027417">
    <property type="entry name" value="P-loop_NTPase"/>
</dbReference>
<dbReference type="SUPFAM" id="SSF52540">
    <property type="entry name" value="P-loop containing nucleoside triphosphate hydrolases"/>
    <property type="match status" value="1"/>
</dbReference>
<gene>
    <name evidence="1" type="ORF">LCGC14_1967890</name>
</gene>
<accession>A0A0F9HR22</accession>
<sequence>MMGGPAKHGKSFILHGMLYHLATGTPLFGNQEFPTIAGPGILFSQELGPQELKRRWTIGYANDPLRHLLDRNLTICPRDHRIHLDSDTGQLFMETIIFEVCNRLKEPLSWIALDPISKFHTGSENDFEAVSKLMHRIEGLQYRAGGAAAILVHHFGHASEMKSLYRVGAQLFRGSTHFIGDVDTAFTLDRRSPSNCRNPKFICDFITRHGEPIPRCWIQLDGDTVRPIWKGEYRDGQKASEI</sequence>
<comment type="caution">
    <text evidence="1">The sequence shown here is derived from an EMBL/GenBank/DDBJ whole genome shotgun (WGS) entry which is preliminary data.</text>
</comment>
<reference evidence="1" key="1">
    <citation type="journal article" date="2015" name="Nature">
        <title>Complex archaea that bridge the gap between prokaryotes and eukaryotes.</title>
        <authorList>
            <person name="Spang A."/>
            <person name="Saw J.H."/>
            <person name="Jorgensen S.L."/>
            <person name="Zaremba-Niedzwiedzka K."/>
            <person name="Martijn J."/>
            <person name="Lind A.E."/>
            <person name="van Eijk R."/>
            <person name="Schleper C."/>
            <person name="Guy L."/>
            <person name="Ettema T.J."/>
        </authorList>
    </citation>
    <scope>NUCLEOTIDE SEQUENCE</scope>
</reference>
<dbReference type="AlphaFoldDB" id="A0A0F9HR22"/>
<organism evidence="1">
    <name type="scientific">marine sediment metagenome</name>
    <dbReference type="NCBI Taxonomy" id="412755"/>
    <lineage>
        <taxon>unclassified sequences</taxon>
        <taxon>metagenomes</taxon>
        <taxon>ecological metagenomes</taxon>
    </lineage>
</organism>
<dbReference type="Pfam" id="PF13481">
    <property type="entry name" value="AAA_25"/>
    <property type="match status" value="1"/>
</dbReference>
<protein>
    <submittedName>
        <fullName evidence="1">Uncharacterized protein</fullName>
    </submittedName>
</protein>
<proteinExistence type="predicted"/>
<dbReference type="EMBL" id="LAZR01021789">
    <property type="protein sequence ID" value="KKL84125.1"/>
    <property type="molecule type" value="Genomic_DNA"/>
</dbReference>
<evidence type="ECO:0000313" key="1">
    <source>
        <dbReference type="EMBL" id="KKL84125.1"/>
    </source>
</evidence>
<name>A0A0F9HR22_9ZZZZ</name>